<evidence type="ECO:0000313" key="2">
    <source>
        <dbReference type="Proteomes" id="UP000708208"/>
    </source>
</evidence>
<evidence type="ECO:0000313" key="1">
    <source>
        <dbReference type="EMBL" id="CAG7820337.1"/>
    </source>
</evidence>
<organism evidence="1 2">
    <name type="scientific">Allacma fusca</name>
    <dbReference type="NCBI Taxonomy" id="39272"/>
    <lineage>
        <taxon>Eukaryota</taxon>
        <taxon>Metazoa</taxon>
        <taxon>Ecdysozoa</taxon>
        <taxon>Arthropoda</taxon>
        <taxon>Hexapoda</taxon>
        <taxon>Collembola</taxon>
        <taxon>Symphypleona</taxon>
        <taxon>Sminthuridae</taxon>
        <taxon>Allacma</taxon>
    </lineage>
</organism>
<comment type="caution">
    <text evidence="1">The sequence shown here is derived from an EMBL/GenBank/DDBJ whole genome shotgun (WGS) entry which is preliminary data.</text>
</comment>
<dbReference type="EMBL" id="CAJVCH010475827">
    <property type="protein sequence ID" value="CAG7820337.1"/>
    <property type="molecule type" value="Genomic_DNA"/>
</dbReference>
<reference evidence="1" key="1">
    <citation type="submission" date="2021-06" db="EMBL/GenBank/DDBJ databases">
        <authorList>
            <person name="Hodson N. C."/>
            <person name="Mongue J. A."/>
            <person name="Jaron S. K."/>
        </authorList>
    </citation>
    <scope>NUCLEOTIDE SEQUENCE</scope>
</reference>
<name>A0A8J2KV36_9HEXA</name>
<feature type="non-terminal residue" evidence="1">
    <location>
        <position position="1"/>
    </location>
</feature>
<keyword evidence="2" id="KW-1185">Reference proteome</keyword>
<gene>
    <name evidence="1" type="ORF">AFUS01_LOCUS30734</name>
</gene>
<sequence>MTQNWCSV</sequence>
<proteinExistence type="predicted"/>
<dbReference type="Proteomes" id="UP000708208">
    <property type="component" value="Unassembled WGS sequence"/>
</dbReference>
<accession>A0A8J2KV36</accession>
<protein>
    <submittedName>
        <fullName evidence="1">Uncharacterized protein</fullName>
    </submittedName>
</protein>